<dbReference type="PANTHER" id="PTHR44688">
    <property type="entry name" value="DNA-BINDING TRANSCRIPTIONAL ACTIVATOR DEVR_DOSR"/>
    <property type="match status" value="1"/>
</dbReference>
<organism evidence="7 8">
    <name type="scientific">Roseateles amylovorans</name>
    <dbReference type="NCBI Taxonomy" id="2978473"/>
    <lineage>
        <taxon>Bacteria</taxon>
        <taxon>Pseudomonadati</taxon>
        <taxon>Pseudomonadota</taxon>
        <taxon>Betaproteobacteria</taxon>
        <taxon>Burkholderiales</taxon>
        <taxon>Sphaerotilaceae</taxon>
        <taxon>Roseateles</taxon>
    </lineage>
</organism>
<accession>A0ABY6B2B6</accession>
<dbReference type="SMART" id="SM00421">
    <property type="entry name" value="HTH_LUXR"/>
    <property type="match status" value="1"/>
</dbReference>
<evidence type="ECO:0000259" key="6">
    <source>
        <dbReference type="PROSITE" id="PS50110"/>
    </source>
</evidence>
<dbReference type="InterPro" id="IPR036388">
    <property type="entry name" value="WH-like_DNA-bd_sf"/>
</dbReference>
<dbReference type="SMART" id="SM00448">
    <property type="entry name" value="REC"/>
    <property type="match status" value="1"/>
</dbReference>
<dbReference type="SUPFAM" id="SSF46894">
    <property type="entry name" value="C-terminal effector domain of the bipartite response regulators"/>
    <property type="match status" value="1"/>
</dbReference>
<dbReference type="Proteomes" id="UP001064933">
    <property type="component" value="Chromosome"/>
</dbReference>
<dbReference type="SUPFAM" id="SSF52172">
    <property type="entry name" value="CheY-like"/>
    <property type="match status" value="1"/>
</dbReference>
<dbReference type="RefSeq" id="WP_261759046.1">
    <property type="nucleotide sequence ID" value="NZ_CP104562.2"/>
</dbReference>
<reference evidence="7" key="1">
    <citation type="submission" date="2022-10" db="EMBL/GenBank/DDBJ databases">
        <title>Characterization and whole genome sequencing of a new Roseateles species, isolated from fresh water.</title>
        <authorList>
            <person name="Guliayeva D.Y."/>
            <person name="Akhremchuk A.E."/>
            <person name="Sikolenko M.A."/>
            <person name="Valentovich L.N."/>
            <person name="Sidarenka A.V."/>
        </authorList>
    </citation>
    <scope>NUCLEOTIDE SEQUENCE</scope>
    <source>
        <strain evidence="7">BIM B-1768</strain>
    </source>
</reference>
<evidence type="ECO:0000256" key="2">
    <source>
        <dbReference type="ARBA" id="ARBA00023125"/>
    </source>
</evidence>
<dbReference type="InterPro" id="IPR001789">
    <property type="entry name" value="Sig_transdc_resp-reg_receiver"/>
</dbReference>
<keyword evidence="4" id="KW-0597">Phosphoprotein</keyword>
<gene>
    <name evidence="7" type="ORF">N4261_04635</name>
</gene>
<keyword evidence="8" id="KW-1185">Reference proteome</keyword>
<dbReference type="InterPro" id="IPR000792">
    <property type="entry name" value="Tscrpt_reg_LuxR_C"/>
</dbReference>
<dbReference type="Pfam" id="PF00072">
    <property type="entry name" value="Response_reg"/>
    <property type="match status" value="1"/>
</dbReference>
<keyword evidence="2" id="KW-0238">DNA-binding</keyword>
<dbReference type="EMBL" id="CP104562">
    <property type="protein sequence ID" value="UXH79226.1"/>
    <property type="molecule type" value="Genomic_DNA"/>
</dbReference>
<dbReference type="InterPro" id="IPR011006">
    <property type="entry name" value="CheY-like_superfamily"/>
</dbReference>
<evidence type="ECO:0000256" key="3">
    <source>
        <dbReference type="ARBA" id="ARBA00023163"/>
    </source>
</evidence>
<dbReference type="Pfam" id="PF00196">
    <property type="entry name" value="GerE"/>
    <property type="match status" value="1"/>
</dbReference>
<dbReference type="PRINTS" id="PR00038">
    <property type="entry name" value="HTHLUXR"/>
</dbReference>
<protein>
    <submittedName>
        <fullName evidence="7">Response regulator</fullName>
    </submittedName>
</protein>
<proteinExistence type="predicted"/>
<feature type="domain" description="Response regulatory" evidence="6">
    <location>
        <begin position="7"/>
        <end position="123"/>
    </location>
</feature>
<evidence type="ECO:0000256" key="1">
    <source>
        <dbReference type="ARBA" id="ARBA00023015"/>
    </source>
</evidence>
<evidence type="ECO:0000259" key="5">
    <source>
        <dbReference type="PROSITE" id="PS50043"/>
    </source>
</evidence>
<feature type="modified residue" description="4-aspartylphosphate" evidence="4">
    <location>
        <position position="58"/>
    </location>
</feature>
<dbReference type="Gene3D" id="1.10.10.10">
    <property type="entry name" value="Winged helix-like DNA-binding domain superfamily/Winged helix DNA-binding domain"/>
    <property type="match status" value="1"/>
</dbReference>
<dbReference type="PROSITE" id="PS50110">
    <property type="entry name" value="RESPONSE_REGULATORY"/>
    <property type="match status" value="1"/>
</dbReference>
<evidence type="ECO:0000313" key="8">
    <source>
        <dbReference type="Proteomes" id="UP001064933"/>
    </source>
</evidence>
<dbReference type="InterPro" id="IPR016032">
    <property type="entry name" value="Sig_transdc_resp-reg_C-effctor"/>
</dbReference>
<dbReference type="CDD" id="cd17537">
    <property type="entry name" value="REC_FixJ"/>
    <property type="match status" value="1"/>
</dbReference>
<evidence type="ECO:0000313" key="7">
    <source>
        <dbReference type="EMBL" id="UXH79226.1"/>
    </source>
</evidence>
<sequence length="207" mass="22584">MSDPQATVHLVDDEAAVRDALAFLMRTHGLRVETHASGPELLAALEAAHEPHGCIVLDVRMEPLSGLQVQDELIARGFPLPVIFLSGHGDIPMAVDAMQKGAIDFVEKPFNDQALVNKVQRALALDVHRQREARAQADAAGRLASLTDREREVALLVASGKLNKQVADELGIAIRTVEVHRARAFTKLGLRSAAELATLLERFELKR</sequence>
<name>A0ABY6B2B6_9BURK</name>
<evidence type="ECO:0000256" key="4">
    <source>
        <dbReference type="PROSITE-ProRule" id="PRU00169"/>
    </source>
</evidence>
<dbReference type="CDD" id="cd06170">
    <property type="entry name" value="LuxR_C_like"/>
    <property type="match status" value="1"/>
</dbReference>
<feature type="domain" description="HTH luxR-type" evidence="5">
    <location>
        <begin position="139"/>
        <end position="204"/>
    </location>
</feature>
<dbReference type="Gene3D" id="3.40.50.2300">
    <property type="match status" value="1"/>
</dbReference>
<keyword evidence="1" id="KW-0805">Transcription regulation</keyword>
<dbReference type="PROSITE" id="PS50043">
    <property type="entry name" value="HTH_LUXR_2"/>
    <property type="match status" value="1"/>
</dbReference>
<keyword evidence="3" id="KW-0804">Transcription</keyword>
<dbReference type="PROSITE" id="PS00622">
    <property type="entry name" value="HTH_LUXR_1"/>
    <property type="match status" value="1"/>
</dbReference>
<dbReference type="PANTHER" id="PTHR44688:SF16">
    <property type="entry name" value="DNA-BINDING TRANSCRIPTIONAL ACTIVATOR DEVR_DOSR"/>
    <property type="match status" value="1"/>
</dbReference>